<reference evidence="3" key="2">
    <citation type="journal article" date="2018" name="BMC Genomics">
        <title>Genomic insights into host adaptation between the wheat stripe rust pathogen (Puccinia striiformis f. sp. tritici) and the barley stripe rust pathogen (Puccinia striiformis f. sp. hordei).</title>
        <authorList>
            <person name="Xia C."/>
            <person name="Wang M."/>
            <person name="Yin C."/>
            <person name="Cornejo O.E."/>
            <person name="Hulbert S.H."/>
            <person name="Chen X."/>
        </authorList>
    </citation>
    <scope>NUCLEOTIDE SEQUENCE [LARGE SCALE GENOMIC DNA]</scope>
    <source>
        <strain evidence="3">93TX-2</strain>
    </source>
</reference>
<gene>
    <name evidence="2" type="ORF">PSHT_02368</name>
</gene>
<feature type="chain" id="PRO_5015473353" evidence="1">
    <location>
        <begin position="26"/>
        <end position="118"/>
    </location>
</feature>
<dbReference type="EMBL" id="PKSM01000020">
    <property type="protein sequence ID" value="POW21482.1"/>
    <property type="molecule type" value="Genomic_DNA"/>
</dbReference>
<proteinExistence type="predicted"/>
<reference evidence="3" key="3">
    <citation type="journal article" date="2018" name="Mol. Plant Microbe Interact.">
        <title>Genome sequence resources for the wheat stripe rust pathogen (Puccinia striiformis f. sp. tritici) and the barley stripe rust pathogen (Puccinia striiformis f. sp. hordei).</title>
        <authorList>
            <person name="Xia C."/>
            <person name="Wang M."/>
            <person name="Yin C."/>
            <person name="Cornejo O.E."/>
            <person name="Hulbert S.H."/>
            <person name="Chen X."/>
        </authorList>
    </citation>
    <scope>NUCLEOTIDE SEQUENCE [LARGE SCALE GENOMIC DNA]</scope>
    <source>
        <strain evidence="3">93TX-2</strain>
    </source>
</reference>
<sequence>MQSVKPTIVLVALLAGAISFVSVEGSKVFPCLHDHPSGFCGVKKDDKFLRTSLEIVDSSKYYFIHYSGIDTLPAFPEGKGFTCGKAGGIAYCSNTKDGFEDSDPDKYDKWIGDHCKQA</sequence>
<dbReference type="AlphaFoldDB" id="A0A2S4WI97"/>
<organism evidence="2 3">
    <name type="scientific">Puccinia striiformis</name>
    <dbReference type="NCBI Taxonomy" id="27350"/>
    <lineage>
        <taxon>Eukaryota</taxon>
        <taxon>Fungi</taxon>
        <taxon>Dikarya</taxon>
        <taxon>Basidiomycota</taxon>
        <taxon>Pucciniomycotina</taxon>
        <taxon>Pucciniomycetes</taxon>
        <taxon>Pucciniales</taxon>
        <taxon>Pucciniaceae</taxon>
        <taxon>Puccinia</taxon>
    </lineage>
</organism>
<evidence type="ECO:0000313" key="2">
    <source>
        <dbReference type="EMBL" id="POW21482.1"/>
    </source>
</evidence>
<protein>
    <submittedName>
        <fullName evidence="2">Uncharacterized protein</fullName>
    </submittedName>
</protein>
<dbReference type="Proteomes" id="UP000238274">
    <property type="component" value="Unassembled WGS sequence"/>
</dbReference>
<comment type="caution">
    <text evidence="2">The sequence shown here is derived from an EMBL/GenBank/DDBJ whole genome shotgun (WGS) entry which is preliminary data.</text>
</comment>
<evidence type="ECO:0000313" key="3">
    <source>
        <dbReference type="Proteomes" id="UP000238274"/>
    </source>
</evidence>
<reference evidence="2 3" key="1">
    <citation type="submission" date="2017-12" db="EMBL/GenBank/DDBJ databases">
        <title>Gene loss provides genomic basis for host adaptation in cereal stripe rust fungi.</title>
        <authorList>
            <person name="Xia C."/>
        </authorList>
    </citation>
    <scope>NUCLEOTIDE SEQUENCE [LARGE SCALE GENOMIC DNA]</scope>
    <source>
        <strain evidence="2 3">93TX-2</strain>
    </source>
</reference>
<name>A0A2S4WI97_9BASI</name>
<dbReference type="VEuPathDB" id="FungiDB:PSHT_02368"/>
<evidence type="ECO:0000256" key="1">
    <source>
        <dbReference type="SAM" id="SignalP"/>
    </source>
</evidence>
<feature type="signal peptide" evidence="1">
    <location>
        <begin position="1"/>
        <end position="25"/>
    </location>
</feature>
<keyword evidence="1" id="KW-0732">Signal</keyword>
<keyword evidence="3" id="KW-1185">Reference proteome</keyword>
<accession>A0A2S4WI97</accession>